<dbReference type="PANTHER" id="PTHR42718">
    <property type="entry name" value="MAJOR FACILITATOR SUPERFAMILY MULTIDRUG TRANSPORTER MFSC"/>
    <property type="match status" value="1"/>
</dbReference>
<evidence type="ECO:0000313" key="8">
    <source>
        <dbReference type="EMBL" id="SDW69336.1"/>
    </source>
</evidence>
<dbReference type="Proteomes" id="UP000198711">
    <property type="component" value="Unassembled WGS sequence"/>
</dbReference>
<feature type="domain" description="Major facilitator superfamily (MFS) profile" evidence="7">
    <location>
        <begin position="6"/>
        <end position="453"/>
    </location>
</feature>
<dbReference type="GO" id="GO:0022857">
    <property type="term" value="F:transmembrane transporter activity"/>
    <property type="evidence" value="ECO:0007669"/>
    <property type="project" value="InterPro"/>
</dbReference>
<feature type="transmembrane region" description="Helical" evidence="6">
    <location>
        <begin position="42"/>
        <end position="60"/>
    </location>
</feature>
<dbReference type="PROSITE" id="PS00216">
    <property type="entry name" value="SUGAR_TRANSPORT_1"/>
    <property type="match status" value="1"/>
</dbReference>
<feature type="transmembrane region" description="Helical" evidence="6">
    <location>
        <begin position="297"/>
        <end position="315"/>
    </location>
</feature>
<accession>A0A8X8IGB1</accession>
<keyword evidence="2" id="KW-0813">Transport</keyword>
<keyword evidence="3 6" id="KW-0812">Transmembrane</keyword>
<dbReference type="AlphaFoldDB" id="A0A8X8IGB1"/>
<dbReference type="InterPro" id="IPR005829">
    <property type="entry name" value="Sugar_transporter_CS"/>
</dbReference>
<dbReference type="GO" id="GO:0016020">
    <property type="term" value="C:membrane"/>
    <property type="evidence" value="ECO:0007669"/>
    <property type="project" value="UniProtKB-SubCell"/>
</dbReference>
<feature type="transmembrane region" description="Helical" evidence="6">
    <location>
        <begin position="261"/>
        <end position="285"/>
    </location>
</feature>
<evidence type="ECO:0000256" key="4">
    <source>
        <dbReference type="ARBA" id="ARBA00022989"/>
    </source>
</evidence>
<dbReference type="InterPro" id="IPR020846">
    <property type="entry name" value="MFS_dom"/>
</dbReference>
<feature type="transmembrane region" description="Helical" evidence="6">
    <location>
        <begin position="161"/>
        <end position="183"/>
    </location>
</feature>
<evidence type="ECO:0000256" key="3">
    <source>
        <dbReference type="ARBA" id="ARBA00022692"/>
    </source>
</evidence>
<organism evidence="8 9">
    <name type="scientific">Hydrobacter penzbergensis</name>
    <dbReference type="NCBI Taxonomy" id="1235997"/>
    <lineage>
        <taxon>Bacteria</taxon>
        <taxon>Pseudomonadati</taxon>
        <taxon>Bacteroidota</taxon>
        <taxon>Chitinophagia</taxon>
        <taxon>Chitinophagales</taxon>
        <taxon>Chitinophagaceae</taxon>
        <taxon>Hydrobacter</taxon>
    </lineage>
</organism>
<gene>
    <name evidence="8" type="ORF">SAMN05444410_10524</name>
</gene>
<dbReference type="CDD" id="cd17321">
    <property type="entry name" value="MFS_MMR_MDR_like"/>
    <property type="match status" value="1"/>
</dbReference>
<comment type="caution">
    <text evidence="8">The sequence shown here is derived from an EMBL/GenBank/DDBJ whole genome shotgun (WGS) entry which is preliminary data.</text>
</comment>
<dbReference type="Gene3D" id="1.20.1250.20">
    <property type="entry name" value="MFS general substrate transporter like domains"/>
    <property type="match status" value="1"/>
</dbReference>
<proteinExistence type="predicted"/>
<sequence>MQKKIILLIACLSVFFETIDVSAVNLAIPSLQREWHSAADYFDWIQSIYVLFYGGFLLLGGRLSDKLGRRRIYITGSGIFLLASLAAFFATSLSFLLVCRAAQGVGAAFAIPAAISIISNLYDDATEVNRGLGIFGAFAAIGFASGLVFGAVIVSSLGWKWIFGLNVFIITPIILLALKIIPADKKTLRQEDSDFWGGALLTLVLLLLTFTIHASGSKTQQVLLLPALALAVLFFVLFRYFEKRNATPLFNTDLFKNNGIISSNLTGVLMGASFMSYISLLSIYVQQVVSLSLIETGLLLFPFSILSAAVSKWWLPLLQKRWSLKAVVNIGLAFMTLSGLLLAICSRQYHWGWLLLSVLFNNGLSMAIAYPSITALSVHYANPEDHGMAAGLQATSYSAGCGMGIAFVWTVIRIWYTGDALFSAGAMGLGAILCALLSLLSILVNTVVNNRRLPVQM</sequence>
<evidence type="ECO:0000256" key="6">
    <source>
        <dbReference type="SAM" id="Phobius"/>
    </source>
</evidence>
<protein>
    <submittedName>
        <fullName evidence="8">Predicted arabinose efflux permease, MFS family</fullName>
    </submittedName>
</protein>
<keyword evidence="4 6" id="KW-1133">Transmembrane helix</keyword>
<dbReference type="InterPro" id="IPR036259">
    <property type="entry name" value="MFS_trans_sf"/>
</dbReference>
<feature type="transmembrane region" description="Helical" evidence="6">
    <location>
        <begin position="327"/>
        <end position="344"/>
    </location>
</feature>
<dbReference type="SUPFAM" id="SSF103473">
    <property type="entry name" value="MFS general substrate transporter"/>
    <property type="match status" value="1"/>
</dbReference>
<evidence type="ECO:0000313" key="9">
    <source>
        <dbReference type="Proteomes" id="UP000198711"/>
    </source>
</evidence>
<evidence type="ECO:0000256" key="5">
    <source>
        <dbReference type="ARBA" id="ARBA00023136"/>
    </source>
</evidence>
<reference evidence="8 9" key="1">
    <citation type="submission" date="2016-10" db="EMBL/GenBank/DDBJ databases">
        <authorList>
            <person name="Varghese N."/>
            <person name="Submissions S."/>
        </authorList>
    </citation>
    <scope>NUCLEOTIDE SEQUENCE [LARGE SCALE GENOMIC DNA]</scope>
    <source>
        <strain evidence="8 9">DSM 25353</strain>
    </source>
</reference>
<dbReference type="RefSeq" id="WP_092723301.1">
    <property type="nucleotide sequence ID" value="NZ_FNNO01000005.1"/>
</dbReference>
<feature type="transmembrane region" description="Helical" evidence="6">
    <location>
        <begin position="72"/>
        <end position="98"/>
    </location>
</feature>
<feature type="transmembrane region" description="Helical" evidence="6">
    <location>
        <begin position="195"/>
        <end position="216"/>
    </location>
</feature>
<dbReference type="Pfam" id="PF07690">
    <property type="entry name" value="MFS_1"/>
    <property type="match status" value="1"/>
</dbReference>
<name>A0A8X8IGB1_9BACT</name>
<feature type="transmembrane region" description="Helical" evidence="6">
    <location>
        <begin position="422"/>
        <end position="448"/>
    </location>
</feature>
<keyword evidence="9" id="KW-1185">Reference proteome</keyword>
<feature type="transmembrane region" description="Helical" evidence="6">
    <location>
        <begin position="394"/>
        <end position="416"/>
    </location>
</feature>
<feature type="transmembrane region" description="Helical" evidence="6">
    <location>
        <begin position="350"/>
        <end position="373"/>
    </location>
</feature>
<evidence type="ECO:0000259" key="7">
    <source>
        <dbReference type="PROSITE" id="PS50850"/>
    </source>
</evidence>
<comment type="subcellular location">
    <subcellularLocation>
        <location evidence="1">Membrane</location>
        <topology evidence="1">Multi-pass membrane protein</topology>
    </subcellularLocation>
</comment>
<feature type="transmembrane region" description="Helical" evidence="6">
    <location>
        <begin position="222"/>
        <end position="241"/>
    </location>
</feature>
<dbReference type="Gene3D" id="1.20.1720.10">
    <property type="entry name" value="Multidrug resistance protein D"/>
    <property type="match status" value="1"/>
</dbReference>
<dbReference type="PROSITE" id="PS50850">
    <property type="entry name" value="MFS"/>
    <property type="match status" value="1"/>
</dbReference>
<feature type="transmembrane region" description="Helical" evidence="6">
    <location>
        <begin position="104"/>
        <end position="122"/>
    </location>
</feature>
<keyword evidence="5 6" id="KW-0472">Membrane</keyword>
<evidence type="ECO:0000256" key="2">
    <source>
        <dbReference type="ARBA" id="ARBA00022448"/>
    </source>
</evidence>
<feature type="transmembrane region" description="Helical" evidence="6">
    <location>
        <begin position="134"/>
        <end position="155"/>
    </location>
</feature>
<evidence type="ECO:0000256" key="1">
    <source>
        <dbReference type="ARBA" id="ARBA00004141"/>
    </source>
</evidence>
<dbReference type="PANTHER" id="PTHR42718:SF9">
    <property type="entry name" value="MAJOR FACILITATOR SUPERFAMILY MULTIDRUG TRANSPORTER MFSC"/>
    <property type="match status" value="1"/>
</dbReference>
<dbReference type="EMBL" id="FNNO01000005">
    <property type="protein sequence ID" value="SDW69336.1"/>
    <property type="molecule type" value="Genomic_DNA"/>
</dbReference>
<dbReference type="InterPro" id="IPR011701">
    <property type="entry name" value="MFS"/>
</dbReference>